<keyword evidence="4 6" id="KW-0472">Membrane</keyword>
<evidence type="ECO:0000256" key="4">
    <source>
        <dbReference type="ARBA" id="ARBA00023136"/>
    </source>
</evidence>
<evidence type="ECO:0000256" key="1">
    <source>
        <dbReference type="ARBA" id="ARBA00004141"/>
    </source>
</evidence>
<feature type="transmembrane region" description="Helical" evidence="6">
    <location>
        <begin position="287"/>
        <end position="307"/>
    </location>
</feature>
<feature type="transmembrane region" description="Helical" evidence="6">
    <location>
        <begin position="432"/>
        <end position="458"/>
    </location>
</feature>
<dbReference type="AlphaFoldDB" id="A0A433CWW9"/>
<dbReference type="GO" id="GO:0005783">
    <property type="term" value="C:endoplasmic reticulum"/>
    <property type="evidence" value="ECO:0007669"/>
    <property type="project" value="TreeGrafter"/>
</dbReference>
<keyword evidence="2 6" id="KW-0812">Transmembrane</keyword>
<comment type="caution">
    <text evidence="7">The sequence shown here is derived from an EMBL/GenBank/DDBJ whole genome shotgun (WGS) entry which is preliminary data.</text>
</comment>
<evidence type="ECO:0000256" key="6">
    <source>
        <dbReference type="SAM" id="Phobius"/>
    </source>
</evidence>
<protein>
    <submittedName>
        <fullName evidence="7">Auxin efflux carrier</fullName>
    </submittedName>
</protein>
<dbReference type="Proteomes" id="UP000268093">
    <property type="component" value="Unassembled WGS sequence"/>
</dbReference>
<dbReference type="OrthoDB" id="191139at2759"/>
<dbReference type="GO" id="GO:0016020">
    <property type="term" value="C:membrane"/>
    <property type="evidence" value="ECO:0007669"/>
    <property type="project" value="UniProtKB-SubCell"/>
</dbReference>
<keyword evidence="8" id="KW-1185">Reference proteome</keyword>
<evidence type="ECO:0000256" key="3">
    <source>
        <dbReference type="ARBA" id="ARBA00022989"/>
    </source>
</evidence>
<comment type="subcellular location">
    <subcellularLocation>
        <location evidence="1">Membrane</location>
        <topology evidence="1">Multi-pass membrane protein</topology>
    </subcellularLocation>
</comment>
<proteinExistence type="predicted"/>
<dbReference type="PANTHER" id="PTHR31794:SF2">
    <property type="entry name" value="AUXIN EFFLUX TRANSPORTER FAMILY PROTEIN (EUROFUNG)"/>
    <property type="match status" value="1"/>
</dbReference>
<feature type="transmembrane region" description="Helical" evidence="6">
    <location>
        <begin position="141"/>
        <end position="159"/>
    </location>
</feature>
<feature type="transmembrane region" description="Helical" evidence="6">
    <location>
        <begin position="6"/>
        <end position="28"/>
    </location>
</feature>
<dbReference type="Pfam" id="PF03547">
    <property type="entry name" value="Mem_trans"/>
    <property type="match status" value="1"/>
</dbReference>
<dbReference type="InterPro" id="IPR004776">
    <property type="entry name" value="Mem_transp_PIN-like"/>
</dbReference>
<organism evidence="7 8">
    <name type="scientific">Jimgerdemannia flammicorona</name>
    <dbReference type="NCBI Taxonomy" id="994334"/>
    <lineage>
        <taxon>Eukaryota</taxon>
        <taxon>Fungi</taxon>
        <taxon>Fungi incertae sedis</taxon>
        <taxon>Mucoromycota</taxon>
        <taxon>Mucoromycotina</taxon>
        <taxon>Endogonomycetes</taxon>
        <taxon>Endogonales</taxon>
        <taxon>Endogonaceae</taxon>
        <taxon>Jimgerdemannia</taxon>
    </lineage>
</organism>
<feature type="transmembrane region" description="Helical" evidence="6">
    <location>
        <begin position="358"/>
        <end position="383"/>
    </location>
</feature>
<evidence type="ECO:0000256" key="2">
    <source>
        <dbReference type="ARBA" id="ARBA00022692"/>
    </source>
</evidence>
<gene>
    <name evidence="7" type="ORF">BC936DRAFT_137670</name>
</gene>
<dbReference type="PANTHER" id="PTHR31794">
    <property type="entry name" value="AUXIN EFFLUX TRANSPORTER FAMILY PROTEIN (EUROFUNG)"/>
    <property type="match status" value="1"/>
</dbReference>
<name>A0A433CWW9_9FUNG</name>
<feature type="transmembrane region" description="Helical" evidence="6">
    <location>
        <begin position="398"/>
        <end position="420"/>
    </location>
</feature>
<keyword evidence="3 6" id="KW-1133">Transmembrane helix</keyword>
<sequence>MSNHLFLQAITQVMVLVLSGFALARAGYFDPANQKWLSKLNLVFFTPCLLFTKMAPVISMEKFLGLWPIPVIYFLFAGISWIVAQIGSRILRLSEAHRRFVTACIVFSNTNSLPIAIIQSLAFSKAGEVLYWGADDTMDAVAARGISYILFFAIFGNILRWSYGYNLLKNPTKIDSDDKASFANPNTHNASVEQGWTRDTELKHYAATSNPSNAYTSQSSLLSPRPANERSTLLSPRPADERSTLLAFPRFPHDNDDTPPHSLRSHPYVARLSYLAHHLRTQIPPPLYAAFLALIVGLTPPLKRLFFDPSSFLQPSFTTAIISCGATAVPLIMICLGAQMNELLSASRSSQPATVRPVALVIVARMLITPLYIIPVVALFAVVTGGEGHMSAVVADPVFLLVLILLGCAPTAVNLVQICQVHDVFEEEMTRVLFWSYGIVAVPVTIVVMVALVIVQLVT</sequence>
<feature type="region of interest" description="Disordered" evidence="5">
    <location>
        <begin position="209"/>
        <end position="239"/>
    </location>
</feature>
<feature type="transmembrane region" description="Helical" evidence="6">
    <location>
        <begin position="40"/>
        <end position="59"/>
    </location>
</feature>
<evidence type="ECO:0000313" key="7">
    <source>
        <dbReference type="EMBL" id="RUP43072.1"/>
    </source>
</evidence>
<dbReference type="EMBL" id="RBNI01011814">
    <property type="protein sequence ID" value="RUP43072.1"/>
    <property type="molecule type" value="Genomic_DNA"/>
</dbReference>
<feature type="transmembrane region" description="Helical" evidence="6">
    <location>
        <begin position="319"/>
        <end position="338"/>
    </location>
</feature>
<reference evidence="7 8" key="1">
    <citation type="journal article" date="2018" name="New Phytol.">
        <title>Phylogenomics of Endogonaceae and evolution of mycorrhizas within Mucoromycota.</title>
        <authorList>
            <person name="Chang Y."/>
            <person name="Desiro A."/>
            <person name="Na H."/>
            <person name="Sandor L."/>
            <person name="Lipzen A."/>
            <person name="Clum A."/>
            <person name="Barry K."/>
            <person name="Grigoriev I.V."/>
            <person name="Martin F.M."/>
            <person name="Stajich J.E."/>
            <person name="Smith M.E."/>
            <person name="Bonito G."/>
            <person name="Spatafora J.W."/>
        </authorList>
    </citation>
    <scope>NUCLEOTIDE SEQUENCE [LARGE SCALE GENOMIC DNA]</scope>
    <source>
        <strain evidence="7 8">GMNB39</strain>
    </source>
</reference>
<feature type="transmembrane region" description="Helical" evidence="6">
    <location>
        <begin position="65"/>
        <end position="88"/>
    </location>
</feature>
<accession>A0A433CWW9</accession>
<evidence type="ECO:0000313" key="8">
    <source>
        <dbReference type="Proteomes" id="UP000268093"/>
    </source>
</evidence>
<feature type="transmembrane region" description="Helical" evidence="6">
    <location>
        <begin position="100"/>
        <end position="121"/>
    </location>
</feature>
<dbReference type="GO" id="GO:0055085">
    <property type="term" value="P:transmembrane transport"/>
    <property type="evidence" value="ECO:0007669"/>
    <property type="project" value="InterPro"/>
</dbReference>
<evidence type="ECO:0000256" key="5">
    <source>
        <dbReference type="SAM" id="MobiDB-lite"/>
    </source>
</evidence>
<feature type="compositionally biased region" description="Polar residues" evidence="5">
    <location>
        <begin position="209"/>
        <end position="222"/>
    </location>
</feature>